<dbReference type="InterPro" id="IPR033462">
    <property type="entry name" value="Cache_3-Cache_2"/>
</dbReference>
<comment type="caution">
    <text evidence="7">The sequence shown here is derived from an EMBL/GenBank/DDBJ whole genome shotgun (WGS) entry which is preliminary data.</text>
</comment>
<gene>
    <name evidence="7" type="ORF">J2X19_000699</name>
</gene>
<dbReference type="Pfam" id="PF17201">
    <property type="entry name" value="Cache_3-Cache_2"/>
    <property type="match status" value="1"/>
</dbReference>
<feature type="transmembrane region" description="Helical" evidence="4">
    <location>
        <begin position="190"/>
        <end position="208"/>
    </location>
</feature>
<dbReference type="PRINTS" id="PR00260">
    <property type="entry name" value="CHEMTRNSDUCR"/>
</dbReference>
<keyword evidence="4" id="KW-0472">Membrane</keyword>
<dbReference type="CDD" id="cd06225">
    <property type="entry name" value="HAMP"/>
    <property type="match status" value="1"/>
</dbReference>
<keyword evidence="7" id="KW-0675">Receptor</keyword>
<dbReference type="RefSeq" id="WP_310370698.1">
    <property type="nucleotide sequence ID" value="NZ_JAVDXT010000001.1"/>
</dbReference>
<dbReference type="Proteomes" id="UP001180487">
    <property type="component" value="Unassembled WGS sequence"/>
</dbReference>
<evidence type="ECO:0000259" key="5">
    <source>
        <dbReference type="PROSITE" id="PS50111"/>
    </source>
</evidence>
<keyword evidence="4" id="KW-0812">Transmembrane</keyword>
<dbReference type="InterPro" id="IPR029151">
    <property type="entry name" value="Sensor-like_sf"/>
</dbReference>
<reference evidence="7 8" key="1">
    <citation type="submission" date="2023-07" db="EMBL/GenBank/DDBJ databases">
        <title>Sorghum-associated microbial communities from plants grown in Nebraska, USA.</title>
        <authorList>
            <person name="Schachtman D."/>
        </authorList>
    </citation>
    <scope>NUCLEOTIDE SEQUENCE [LARGE SCALE GENOMIC DNA]</scope>
    <source>
        <strain evidence="7 8">BE313</strain>
    </source>
</reference>
<keyword evidence="8" id="KW-1185">Reference proteome</keyword>
<dbReference type="SUPFAM" id="SSF58104">
    <property type="entry name" value="Methyl-accepting chemotaxis protein (MCP) signaling domain"/>
    <property type="match status" value="1"/>
</dbReference>
<evidence type="ECO:0000256" key="1">
    <source>
        <dbReference type="ARBA" id="ARBA00022481"/>
    </source>
</evidence>
<dbReference type="PANTHER" id="PTHR43531">
    <property type="entry name" value="PROTEIN ICFG"/>
    <property type="match status" value="1"/>
</dbReference>
<dbReference type="SUPFAM" id="SSF103190">
    <property type="entry name" value="Sensory domain-like"/>
    <property type="match status" value="1"/>
</dbReference>
<dbReference type="InterPro" id="IPR003660">
    <property type="entry name" value="HAMP_dom"/>
</dbReference>
<dbReference type="InterPro" id="IPR051310">
    <property type="entry name" value="MCP_chemotaxis"/>
</dbReference>
<dbReference type="PROSITE" id="PS50111">
    <property type="entry name" value="CHEMOTAXIS_TRANSDUC_2"/>
    <property type="match status" value="1"/>
</dbReference>
<dbReference type="InterPro" id="IPR004089">
    <property type="entry name" value="MCPsignal_dom"/>
</dbReference>
<organism evidence="7 8">
    <name type="scientific">Rhodoferax ferrireducens</name>
    <dbReference type="NCBI Taxonomy" id="192843"/>
    <lineage>
        <taxon>Bacteria</taxon>
        <taxon>Pseudomonadati</taxon>
        <taxon>Pseudomonadota</taxon>
        <taxon>Betaproteobacteria</taxon>
        <taxon>Burkholderiales</taxon>
        <taxon>Comamonadaceae</taxon>
        <taxon>Rhodoferax</taxon>
    </lineage>
</organism>
<dbReference type="PANTHER" id="PTHR43531:SF14">
    <property type="entry name" value="METHYL-ACCEPTING CHEMOTAXIS PROTEIN I-RELATED"/>
    <property type="match status" value="1"/>
</dbReference>
<evidence type="ECO:0000259" key="6">
    <source>
        <dbReference type="PROSITE" id="PS50885"/>
    </source>
</evidence>
<protein>
    <submittedName>
        <fullName evidence="7">Methyl-accepting chemotaxis protein-2 (Aspartate sensor receptor)</fullName>
    </submittedName>
</protein>
<dbReference type="Pfam" id="PF00015">
    <property type="entry name" value="MCPsignal"/>
    <property type="match status" value="1"/>
</dbReference>
<keyword evidence="3" id="KW-0807">Transducer</keyword>
<keyword evidence="1" id="KW-0488">Methylation</keyword>
<feature type="domain" description="HAMP" evidence="6">
    <location>
        <begin position="210"/>
        <end position="262"/>
    </location>
</feature>
<dbReference type="CDD" id="cd11386">
    <property type="entry name" value="MCP_signal"/>
    <property type="match status" value="1"/>
</dbReference>
<dbReference type="SMART" id="SM00283">
    <property type="entry name" value="MA"/>
    <property type="match status" value="1"/>
</dbReference>
<name>A0ABU2C3Y1_9BURK</name>
<dbReference type="SMART" id="SM00304">
    <property type="entry name" value="HAMP"/>
    <property type="match status" value="1"/>
</dbReference>
<evidence type="ECO:0000256" key="4">
    <source>
        <dbReference type="SAM" id="Phobius"/>
    </source>
</evidence>
<sequence length="513" mass="54392">MQILKTLKQRIESAAKTFAAILPERFVLDLSQQVDIQGKSTPVLRCGNRVLNLDFSIPDSFTQRTGMRATIFARVGDDFIRITTSVRKQDGERAVGTPLDRSQPAYRSALTGQPYVGYATIFGKQCMTRYDPVRDAAGQVVGILYVGLDVSEMAPVHVAPRMAWTLALAYAAVALAFHAAMGSLTDPRQLGFTVFSILLIWGLTYFLVHNHVTLPMNQGREAALRLASGDLTNQVDVKDRDDVGKLLLAINGISIGLTGLVGNVRQAAVQMANGSGEIADGNNDLAMRTEKQAGELNSAASAMEQLTSTVSQNADKANQVNGLVGSVAKLAHTSGGIVGQVVDTMGQIKTSAHRINDIVGLIDGIAFQTNILALNAAVEAARAGEQGRGFAVVASEVRSLAQRSATAAKEIRILIAASVDTANAGGELVARAQQSMTDITSSIQQVVGYIDEIALASNEQRVGIADVNRSVGEIDEMTQQNAALVEESAAAAMKMREQAALLGAAVNSFKTPV</sequence>
<dbReference type="InterPro" id="IPR004090">
    <property type="entry name" value="Chemotax_Me-accpt_rcpt"/>
</dbReference>
<proteinExistence type="inferred from homology"/>
<accession>A0ABU2C3Y1</accession>
<dbReference type="Gene3D" id="1.10.287.950">
    <property type="entry name" value="Methyl-accepting chemotaxis protein"/>
    <property type="match status" value="1"/>
</dbReference>
<keyword evidence="4" id="KW-1133">Transmembrane helix</keyword>
<comment type="similarity">
    <text evidence="2">Belongs to the methyl-accepting chemotaxis (MCP) protein family.</text>
</comment>
<evidence type="ECO:0000256" key="2">
    <source>
        <dbReference type="ARBA" id="ARBA00029447"/>
    </source>
</evidence>
<evidence type="ECO:0000256" key="3">
    <source>
        <dbReference type="PROSITE-ProRule" id="PRU00284"/>
    </source>
</evidence>
<feature type="transmembrane region" description="Helical" evidence="4">
    <location>
        <begin position="163"/>
        <end position="184"/>
    </location>
</feature>
<dbReference type="PROSITE" id="PS50885">
    <property type="entry name" value="HAMP"/>
    <property type="match status" value="1"/>
</dbReference>
<evidence type="ECO:0000313" key="7">
    <source>
        <dbReference type="EMBL" id="MDR7376041.1"/>
    </source>
</evidence>
<evidence type="ECO:0000313" key="8">
    <source>
        <dbReference type="Proteomes" id="UP001180487"/>
    </source>
</evidence>
<feature type="domain" description="Methyl-accepting transducer" evidence="5">
    <location>
        <begin position="267"/>
        <end position="496"/>
    </location>
</feature>
<dbReference type="EMBL" id="JAVDXT010000001">
    <property type="protein sequence ID" value="MDR7376041.1"/>
    <property type="molecule type" value="Genomic_DNA"/>
</dbReference>